<evidence type="ECO:0000313" key="1">
    <source>
        <dbReference type="EMBL" id="GBN60144.1"/>
    </source>
</evidence>
<dbReference type="Proteomes" id="UP000499080">
    <property type="component" value="Unassembled WGS sequence"/>
</dbReference>
<proteinExistence type="predicted"/>
<keyword evidence="2" id="KW-1185">Reference proteome</keyword>
<dbReference type="AlphaFoldDB" id="A0A4Y2Q9L0"/>
<sequence>MSQGGTYEDIAVELSPRLQRTEIYVALSRCTKLTGLYLRGKFIPPTAPSPMEKIETEMRRLSEKAVILSCVFPSMFANVSNIVYHNMQSLLKSAHSADLQNFIQLYQPSFFLADETWMHQDDIDVKGYRTVLRMDCEKRRHAFGLAFYTVL</sequence>
<protein>
    <submittedName>
        <fullName evidence="1">Uncharacterized protein</fullName>
    </submittedName>
</protein>
<comment type="caution">
    <text evidence="1">The sequence shown here is derived from an EMBL/GenBank/DDBJ whole genome shotgun (WGS) entry which is preliminary data.</text>
</comment>
<dbReference type="OrthoDB" id="8053223at2759"/>
<organism evidence="1 2">
    <name type="scientific">Araneus ventricosus</name>
    <name type="common">Orbweaver spider</name>
    <name type="synonym">Epeira ventricosa</name>
    <dbReference type="NCBI Taxonomy" id="182803"/>
    <lineage>
        <taxon>Eukaryota</taxon>
        <taxon>Metazoa</taxon>
        <taxon>Ecdysozoa</taxon>
        <taxon>Arthropoda</taxon>
        <taxon>Chelicerata</taxon>
        <taxon>Arachnida</taxon>
        <taxon>Araneae</taxon>
        <taxon>Araneomorphae</taxon>
        <taxon>Entelegynae</taxon>
        <taxon>Araneoidea</taxon>
        <taxon>Araneidae</taxon>
        <taxon>Araneus</taxon>
    </lineage>
</organism>
<reference evidence="1 2" key="1">
    <citation type="journal article" date="2019" name="Sci. Rep.">
        <title>Orb-weaving spider Araneus ventricosus genome elucidates the spidroin gene catalogue.</title>
        <authorList>
            <person name="Kono N."/>
            <person name="Nakamura H."/>
            <person name="Ohtoshi R."/>
            <person name="Moran D.A.P."/>
            <person name="Shinohara A."/>
            <person name="Yoshida Y."/>
            <person name="Fujiwara M."/>
            <person name="Mori M."/>
            <person name="Tomita M."/>
            <person name="Arakawa K."/>
        </authorList>
    </citation>
    <scope>NUCLEOTIDE SEQUENCE [LARGE SCALE GENOMIC DNA]</scope>
</reference>
<dbReference type="EMBL" id="BGPR01013322">
    <property type="protein sequence ID" value="GBN60144.1"/>
    <property type="molecule type" value="Genomic_DNA"/>
</dbReference>
<gene>
    <name evidence="1" type="ORF">AVEN_271548_1</name>
</gene>
<accession>A0A4Y2Q9L0</accession>
<name>A0A4Y2Q9L0_ARAVE</name>
<evidence type="ECO:0000313" key="2">
    <source>
        <dbReference type="Proteomes" id="UP000499080"/>
    </source>
</evidence>